<dbReference type="InterPro" id="IPR028941">
    <property type="entry name" value="WHIM2_dom"/>
</dbReference>
<feature type="domain" description="Bromo" evidence="14">
    <location>
        <begin position="1030"/>
        <end position="1081"/>
    </location>
</feature>
<evidence type="ECO:0000256" key="9">
    <source>
        <dbReference type="ARBA" id="ARBA00023163"/>
    </source>
</evidence>
<feature type="region of interest" description="Disordered" evidence="13">
    <location>
        <begin position="1302"/>
        <end position="1345"/>
    </location>
</feature>
<dbReference type="GO" id="GO:0003677">
    <property type="term" value="F:DNA binding"/>
    <property type="evidence" value="ECO:0007669"/>
    <property type="project" value="UniProtKB-KW"/>
</dbReference>
<dbReference type="Gene3D" id="3.30.40.10">
    <property type="entry name" value="Zinc/RING finger domain, C3HC4 (zinc finger)"/>
    <property type="match status" value="2"/>
</dbReference>
<evidence type="ECO:0000256" key="3">
    <source>
        <dbReference type="ARBA" id="ARBA00022723"/>
    </source>
</evidence>
<dbReference type="GO" id="GO:0005654">
    <property type="term" value="C:nucleoplasm"/>
    <property type="evidence" value="ECO:0007669"/>
    <property type="project" value="UniProtKB-ARBA"/>
</dbReference>
<evidence type="ECO:0000256" key="11">
    <source>
        <dbReference type="PROSITE-ProRule" id="PRU00035"/>
    </source>
</evidence>
<evidence type="ECO:0000256" key="10">
    <source>
        <dbReference type="ARBA" id="ARBA00023242"/>
    </source>
</evidence>
<evidence type="ECO:0000313" key="16">
    <source>
        <dbReference type="EMBL" id="KAK9060258.1"/>
    </source>
</evidence>
<dbReference type="PANTHER" id="PTHR47162:SF10">
    <property type="entry name" value="METHYL-CPG-BINDING DOMAIN-CONTAINING PROTEIN 9 ISOFORM X1"/>
    <property type="match status" value="1"/>
</dbReference>
<feature type="region of interest" description="Disordered" evidence="13">
    <location>
        <begin position="1624"/>
        <end position="1655"/>
    </location>
</feature>
<feature type="compositionally biased region" description="Acidic residues" evidence="13">
    <location>
        <begin position="1859"/>
        <end position="1870"/>
    </location>
</feature>
<evidence type="ECO:0000256" key="7">
    <source>
        <dbReference type="ARBA" id="ARBA00023117"/>
    </source>
</evidence>
<keyword evidence="6" id="KW-0805">Transcription regulation</keyword>
<keyword evidence="17" id="KW-1185">Reference proteome</keyword>
<organism evidence="16 17">
    <name type="scientific">Deinandra increscens subsp. villosa</name>
    <dbReference type="NCBI Taxonomy" id="3103831"/>
    <lineage>
        <taxon>Eukaryota</taxon>
        <taxon>Viridiplantae</taxon>
        <taxon>Streptophyta</taxon>
        <taxon>Embryophyta</taxon>
        <taxon>Tracheophyta</taxon>
        <taxon>Spermatophyta</taxon>
        <taxon>Magnoliopsida</taxon>
        <taxon>eudicotyledons</taxon>
        <taxon>Gunneridae</taxon>
        <taxon>Pentapetalae</taxon>
        <taxon>asterids</taxon>
        <taxon>campanulids</taxon>
        <taxon>Asterales</taxon>
        <taxon>Asteraceae</taxon>
        <taxon>Asteroideae</taxon>
        <taxon>Heliantheae alliance</taxon>
        <taxon>Madieae</taxon>
        <taxon>Madiinae</taxon>
        <taxon>Deinandra</taxon>
    </lineage>
</organism>
<accession>A0AAP0CTE3</accession>
<reference evidence="16 17" key="1">
    <citation type="submission" date="2024-04" db="EMBL/GenBank/DDBJ databases">
        <title>The reference genome of an endangered Asteraceae, Deinandra increscens subsp. villosa, native to the Central Coast of California.</title>
        <authorList>
            <person name="Guilliams M."/>
            <person name="Hasenstab-Lehman K."/>
            <person name="Meyer R."/>
            <person name="Mcevoy S."/>
        </authorList>
    </citation>
    <scope>NUCLEOTIDE SEQUENCE [LARGE SCALE GENOMIC DNA]</scope>
    <source>
        <tissue evidence="16">Leaf</tissue>
    </source>
</reference>
<keyword evidence="3" id="KW-0479">Metal-binding</keyword>
<feature type="compositionally biased region" description="Basic and acidic residues" evidence="13">
    <location>
        <begin position="1303"/>
        <end position="1316"/>
    </location>
</feature>
<dbReference type="Pfam" id="PF00628">
    <property type="entry name" value="PHD"/>
    <property type="match status" value="2"/>
</dbReference>
<keyword evidence="8" id="KW-0238">DNA-binding</keyword>
<dbReference type="SMART" id="SM00184">
    <property type="entry name" value="RING"/>
    <property type="match status" value="2"/>
</dbReference>
<proteinExistence type="predicted"/>
<evidence type="ECO:0000256" key="4">
    <source>
        <dbReference type="ARBA" id="ARBA00022771"/>
    </source>
</evidence>
<feature type="compositionally biased region" description="Polar residues" evidence="13">
    <location>
        <begin position="1816"/>
        <end position="1828"/>
    </location>
</feature>
<protein>
    <submittedName>
        <fullName evidence="16">Uncharacterized protein</fullName>
    </submittedName>
</protein>
<dbReference type="InterPro" id="IPR001487">
    <property type="entry name" value="Bromodomain"/>
</dbReference>
<dbReference type="GO" id="GO:0048731">
    <property type="term" value="P:system development"/>
    <property type="evidence" value="ECO:0007669"/>
    <property type="project" value="UniProtKB-ARBA"/>
</dbReference>
<keyword evidence="10" id="KW-0539">Nucleus</keyword>
<dbReference type="GO" id="GO:0140993">
    <property type="term" value="F:histone modifying activity"/>
    <property type="evidence" value="ECO:0007669"/>
    <property type="project" value="UniProtKB-ARBA"/>
</dbReference>
<dbReference type="InterPro" id="IPR019787">
    <property type="entry name" value="Znf_PHD-finger"/>
</dbReference>
<dbReference type="InterPro" id="IPR036427">
    <property type="entry name" value="Bromodomain-like_sf"/>
</dbReference>
<dbReference type="SUPFAM" id="SSF57903">
    <property type="entry name" value="FYVE/PHD zinc finger"/>
    <property type="match status" value="2"/>
</dbReference>
<dbReference type="InterPro" id="IPR028942">
    <property type="entry name" value="WHIM1_dom"/>
</dbReference>
<dbReference type="Pfam" id="PF15613">
    <property type="entry name" value="WSD"/>
    <property type="match status" value="1"/>
</dbReference>
<evidence type="ECO:0000256" key="13">
    <source>
        <dbReference type="SAM" id="MobiDB-lite"/>
    </source>
</evidence>
<dbReference type="Gene3D" id="1.20.920.10">
    <property type="entry name" value="Bromodomain-like"/>
    <property type="match status" value="1"/>
</dbReference>
<dbReference type="InterPro" id="IPR001965">
    <property type="entry name" value="Znf_PHD"/>
</dbReference>
<comment type="subcellular location">
    <subcellularLocation>
        <location evidence="1">Nucleus</location>
    </subcellularLocation>
</comment>
<evidence type="ECO:0000256" key="8">
    <source>
        <dbReference type="ARBA" id="ARBA00023125"/>
    </source>
</evidence>
<name>A0AAP0CTE3_9ASTR</name>
<dbReference type="SMART" id="SM00297">
    <property type="entry name" value="BROMO"/>
    <property type="match status" value="1"/>
</dbReference>
<keyword evidence="5" id="KW-0862">Zinc</keyword>
<dbReference type="PROSITE" id="PS01359">
    <property type="entry name" value="ZF_PHD_1"/>
    <property type="match status" value="2"/>
</dbReference>
<keyword evidence="7 11" id="KW-0103">Bromodomain</keyword>
<dbReference type="Proteomes" id="UP001408789">
    <property type="component" value="Unassembled WGS sequence"/>
</dbReference>
<dbReference type="PROSITE" id="PS50016">
    <property type="entry name" value="ZF_PHD_2"/>
    <property type="match status" value="2"/>
</dbReference>
<dbReference type="GO" id="GO:0008270">
    <property type="term" value="F:zinc ion binding"/>
    <property type="evidence" value="ECO:0007669"/>
    <property type="project" value="UniProtKB-KW"/>
</dbReference>
<keyword evidence="2" id="KW-0808">Transferase</keyword>
<feature type="compositionally biased region" description="Polar residues" evidence="13">
    <location>
        <begin position="1624"/>
        <end position="1637"/>
    </location>
</feature>
<keyword evidence="4 12" id="KW-0863">Zinc-finger</keyword>
<comment type="caution">
    <text evidence="16">The sequence shown here is derived from an EMBL/GenBank/DDBJ whole genome shotgun (WGS) entry which is preliminary data.</text>
</comment>
<feature type="compositionally biased region" description="Basic and acidic residues" evidence="13">
    <location>
        <begin position="1328"/>
        <end position="1345"/>
    </location>
</feature>
<evidence type="ECO:0000256" key="12">
    <source>
        <dbReference type="PROSITE-ProRule" id="PRU00146"/>
    </source>
</evidence>
<dbReference type="InterPro" id="IPR019786">
    <property type="entry name" value="Zinc_finger_PHD-type_CS"/>
</dbReference>
<dbReference type="CDD" id="cd15489">
    <property type="entry name" value="PHD_SF"/>
    <property type="match status" value="1"/>
</dbReference>
<sequence length="1911" mass="214496">MENSGSCNSSVAGTSGRSVALEIDLNEAPLPSPRELLAGAGAFPADRRCGSCGEVEGDMVVCGDCGRWFHVKCLGVREEERGWKCFECSTECRNGKRLRRAPGGGGGSGLFDMNASPPRETDVVEEGFFVNSELDLMRNPFVGFALSSPMANPDTRFVATGSPSQNNACSMPRFAHINLETATRKGNLIYLQALKDYISEKQGVLRDGWHVKFEYSEINCKTSAIYFAPDGTRFDSMSQVAHHLGLIPTPNSFETEDKGNGVIILQKGSHSSKRKKDKRANNIREHKNMLRNGRNSMEVDSFSKRSKLFHAGFPVQFEDFFVISVGKIDPRVSFHNTSQIWPVGYQSIWHDKFTGSIFVYDVLDGGDTGPKFRVHRYPCTNQSIPYASKVLCMRKCEQVHDDYDYDTDIPMMFTEHSSPPHLDNDKITSCLTVDPNINLEKSEGFTVNQDLIGEFSVEDISSSSAWKKAVETLLHTCHESYDSKKVLTFCCNHRVNEQYLDASCSSDSLGKFCYLMGPINSIPEKILTVKELENSCEVLRKWLELDRCGLDVEFVQELIEQLPGVTTCSKYDSLAARSHNLNSQTVGSGFFLAISKDGLQNEAVSNSLRQTNKRPSPPGNKVTSNLPPHLVGDVIQAYEICLRFYKVLGLEAPISRQVMENELMNPWVDDLKPLKRSSIDIQKNLFLKTFESTRPNEVTYNAGEDSVEEYERDGSRTEAASKCAGVELAKFHMALLKVLIEDVLAKVKEIFDPFGGLESKSRKGRKKDVEVVVGGKKINLDTFPVNEFTWPEVARRYILVALSVDGNLESSEVMTRQCGKVFHCLYGDGGTLCGSLTGVAAMEADAMVLAEASKKIFSSVNSKAVDFIIDQKEVDTGDSAKETNVIDDDSPEWAQALEPVRKLPTNVGARIRRCINDSLSKNPPEWAKEILEYSISKEVYKGNASGPTKRAVISVLEKVRVDIPQPKPTEKKEKEKEKTGVRTLSDAVMKRCRVVLRSVAAADEDRVFFNLLAKTALKPNDPDDTGVLGYPAMVSRPLDFRTIDLRLAAGFYVTSHESFVEDVQEVWQNLRIAYRDCPDYIELVETLSNKFEEQYEEEVLQLVSRITNNGNSFDSSSEEEKKELNSLVIEIIEGPLPPAPWEDGVCKVCGMDRDDDSVLLCDKCDSEYHTYCLDPPLARIPDGNWYCPSCMSSQPILQDDRCGTRALSRLRGKKKFQKEFTRNLLEKLAPLADTMELMEYWELGIEERVFLFKYLCDEALSSGVVRNHLGPDSGDLEKNLRKLYKELKSQNKREELLVSNLTKEPEDKCQDEDHLSFSKSSDGQGQIRNEENDENRHAEQDQESLSEVKDLISSLQEKITTLESKIVKPVIRREYLGRDLVGRLYWALSSPERVLVSGPHSRSKACEIPEMHTSDDSLWTCYESDSEIQELIGWLRDDDATEKDLKETITHWQSNRVNGDNTPQPVQGNCSTSSAYDTKARVALEKKFGSLLKKHGRKGKVVNKGNWYRCDCLELAGSTRHHCSSCHLTYSSKEELEGHNDGKCVNHQETEQPSKCKKVSIVKHMALTDHQDKPKSDSPFVFEEIRARFCTRGSLKEEVKDIGLIGSNGIPSFVWSNSHDGSTDFQLSEKQGTSETPSKVERLKPKSIGGKSSLKTRTSVRISQSSLKPLAGRVLEILRHLKINLFDMEATLPKEAFRPSRGGLDRIHAWRAFVKSAQSIYEMVQATIILEDMIKTEYFKKEWWFWSSPATAAKISNISALALRIYALDAALYYEKPPASSLDPTEVPTTPKTASKLEKKTCEKSNTKESCEKSNPKSSQRASSSPVTDSKPEASRPKTRSKKRTRDSDNHAPENEAMNIDEADRSEDEPIIYHEATQYVEEPEEYGKDAYLNNESGTIEGATNIEEDYVM</sequence>
<dbReference type="CDD" id="cd15519">
    <property type="entry name" value="PHD1_Lid2p_like"/>
    <property type="match status" value="1"/>
</dbReference>
<keyword evidence="9" id="KW-0804">Transcription</keyword>
<evidence type="ECO:0000313" key="17">
    <source>
        <dbReference type="Proteomes" id="UP001408789"/>
    </source>
</evidence>
<dbReference type="GO" id="GO:0016740">
    <property type="term" value="F:transferase activity"/>
    <property type="evidence" value="ECO:0007669"/>
    <property type="project" value="UniProtKB-KW"/>
</dbReference>
<evidence type="ECO:0000256" key="1">
    <source>
        <dbReference type="ARBA" id="ARBA00004123"/>
    </source>
</evidence>
<dbReference type="SMART" id="SM00249">
    <property type="entry name" value="PHD"/>
    <property type="match status" value="2"/>
</dbReference>
<dbReference type="Pfam" id="PF15612">
    <property type="entry name" value="WHIM1"/>
    <property type="match status" value="1"/>
</dbReference>
<dbReference type="InterPro" id="IPR003888">
    <property type="entry name" value="FYrich_N"/>
</dbReference>
<feature type="domain" description="PHD-type" evidence="15">
    <location>
        <begin position="1143"/>
        <end position="1193"/>
    </location>
</feature>
<dbReference type="GO" id="GO:0000785">
    <property type="term" value="C:chromatin"/>
    <property type="evidence" value="ECO:0007669"/>
    <property type="project" value="UniProtKB-ARBA"/>
</dbReference>
<dbReference type="PROSITE" id="PS51543">
    <property type="entry name" value="FYRC"/>
    <property type="match status" value="1"/>
</dbReference>
<evidence type="ECO:0000259" key="15">
    <source>
        <dbReference type="PROSITE" id="PS50016"/>
    </source>
</evidence>
<feature type="compositionally biased region" description="Basic and acidic residues" evidence="13">
    <location>
        <begin position="1795"/>
        <end position="1815"/>
    </location>
</feature>
<dbReference type="EMBL" id="JBCNJP010000020">
    <property type="protein sequence ID" value="KAK9060258.1"/>
    <property type="molecule type" value="Genomic_DNA"/>
</dbReference>
<evidence type="ECO:0000256" key="6">
    <source>
        <dbReference type="ARBA" id="ARBA00023015"/>
    </source>
</evidence>
<dbReference type="InterPro" id="IPR001841">
    <property type="entry name" value="Znf_RING"/>
</dbReference>
<evidence type="ECO:0000259" key="14">
    <source>
        <dbReference type="PROSITE" id="PS50014"/>
    </source>
</evidence>
<evidence type="ECO:0000256" key="2">
    <source>
        <dbReference type="ARBA" id="ARBA00022679"/>
    </source>
</evidence>
<dbReference type="PROSITE" id="PS50014">
    <property type="entry name" value="BROMODOMAIN_2"/>
    <property type="match status" value="1"/>
</dbReference>
<feature type="region of interest" description="Disordered" evidence="13">
    <location>
        <begin position="1779"/>
        <end position="1911"/>
    </location>
</feature>
<dbReference type="Gene3D" id="3.30.160.360">
    <property type="match status" value="1"/>
</dbReference>
<dbReference type="InterPro" id="IPR003889">
    <property type="entry name" value="FYrich_C"/>
</dbReference>
<feature type="domain" description="PHD-type" evidence="15">
    <location>
        <begin position="46"/>
        <end position="91"/>
    </location>
</feature>
<dbReference type="PANTHER" id="PTHR47162">
    <property type="entry name" value="OS02G0192300 PROTEIN"/>
    <property type="match status" value="1"/>
</dbReference>
<dbReference type="SUPFAM" id="SSF47370">
    <property type="entry name" value="Bromodomain"/>
    <property type="match status" value="1"/>
</dbReference>
<dbReference type="InterPro" id="IPR013083">
    <property type="entry name" value="Znf_RING/FYVE/PHD"/>
</dbReference>
<dbReference type="PROSITE" id="PS51542">
    <property type="entry name" value="FYRN"/>
    <property type="match status" value="1"/>
</dbReference>
<feature type="compositionally biased region" description="Polar residues" evidence="13">
    <location>
        <begin position="1317"/>
        <end position="1327"/>
    </location>
</feature>
<gene>
    <name evidence="16" type="ORF">SSX86_020962</name>
</gene>
<evidence type="ECO:0000256" key="5">
    <source>
        <dbReference type="ARBA" id="ARBA00022833"/>
    </source>
</evidence>
<dbReference type="InterPro" id="IPR011011">
    <property type="entry name" value="Znf_FYVE_PHD"/>
</dbReference>